<dbReference type="WBParaSite" id="nRc.2.0.1.t42115-RA">
    <property type="protein sequence ID" value="nRc.2.0.1.t42115-RA"/>
    <property type="gene ID" value="nRc.2.0.1.g42115"/>
</dbReference>
<name>A0A915KX75_ROMCU</name>
<reference evidence="2" key="1">
    <citation type="submission" date="2022-11" db="UniProtKB">
        <authorList>
            <consortium name="WormBaseParasite"/>
        </authorList>
    </citation>
    <scope>IDENTIFICATION</scope>
</reference>
<dbReference type="AlphaFoldDB" id="A0A915KX75"/>
<proteinExistence type="predicted"/>
<keyword evidence="1" id="KW-1185">Reference proteome</keyword>
<protein>
    <submittedName>
        <fullName evidence="2">Uncharacterized protein</fullName>
    </submittedName>
</protein>
<evidence type="ECO:0000313" key="1">
    <source>
        <dbReference type="Proteomes" id="UP000887565"/>
    </source>
</evidence>
<sequence length="93" mass="10208">MVNFQSFTPFVFKCASECSWAGDDHCTVNLMKGRLETASSPHLICSPSIILLTKKSKHLIIGVLTITFSGNLMPPEFSSSLDQSNQTRITSDV</sequence>
<organism evidence="1 2">
    <name type="scientific">Romanomermis culicivorax</name>
    <name type="common">Nematode worm</name>
    <dbReference type="NCBI Taxonomy" id="13658"/>
    <lineage>
        <taxon>Eukaryota</taxon>
        <taxon>Metazoa</taxon>
        <taxon>Ecdysozoa</taxon>
        <taxon>Nematoda</taxon>
        <taxon>Enoplea</taxon>
        <taxon>Dorylaimia</taxon>
        <taxon>Mermithida</taxon>
        <taxon>Mermithoidea</taxon>
        <taxon>Mermithidae</taxon>
        <taxon>Romanomermis</taxon>
    </lineage>
</organism>
<accession>A0A915KX75</accession>
<dbReference type="Proteomes" id="UP000887565">
    <property type="component" value="Unplaced"/>
</dbReference>
<evidence type="ECO:0000313" key="2">
    <source>
        <dbReference type="WBParaSite" id="nRc.2.0.1.t42115-RA"/>
    </source>
</evidence>